<dbReference type="Proteomes" id="UP000663854">
    <property type="component" value="Unassembled WGS sequence"/>
</dbReference>
<accession>A0A814NPP3</accession>
<evidence type="ECO:0000313" key="2">
    <source>
        <dbReference type="EMBL" id="CAF1302674.1"/>
    </source>
</evidence>
<evidence type="ECO:0000313" key="4">
    <source>
        <dbReference type="Proteomes" id="UP000663870"/>
    </source>
</evidence>
<comment type="caution">
    <text evidence="1">The sequence shown here is derived from an EMBL/GenBank/DDBJ whole genome shotgun (WGS) entry which is preliminary data.</text>
</comment>
<dbReference type="AlphaFoldDB" id="A0A814NPP3"/>
<proteinExistence type="predicted"/>
<reference evidence="1" key="1">
    <citation type="submission" date="2021-02" db="EMBL/GenBank/DDBJ databases">
        <authorList>
            <person name="Nowell W R."/>
        </authorList>
    </citation>
    <scope>NUCLEOTIDE SEQUENCE</scope>
</reference>
<dbReference type="EMBL" id="CAJNOH010000648">
    <property type="protein sequence ID" value="CAF1096081.1"/>
    <property type="molecule type" value="Genomic_DNA"/>
</dbReference>
<evidence type="ECO:0000313" key="1">
    <source>
        <dbReference type="EMBL" id="CAF1096081.1"/>
    </source>
</evidence>
<gene>
    <name evidence="2" type="ORF">JXQ802_LOCUS29591</name>
    <name evidence="1" type="ORF">PYM288_LOCUS19427</name>
</gene>
<name>A0A814NPP3_9BILA</name>
<organism evidence="1 3">
    <name type="scientific">Rotaria sordida</name>
    <dbReference type="NCBI Taxonomy" id="392033"/>
    <lineage>
        <taxon>Eukaryota</taxon>
        <taxon>Metazoa</taxon>
        <taxon>Spiralia</taxon>
        <taxon>Gnathifera</taxon>
        <taxon>Rotifera</taxon>
        <taxon>Eurotatoria</taxon>
        <taxon>Bdelloidea</taxon>
        <taxon>Philodinida</taxon>
        <taxon>Philodinidae</taxon>
        <taxon>Rotaria</taxon>
    </lineage>
</organism>
<sequence length="135" mass="16028">MGLYKNERFCYLNHTAKLFEKDPFYTLGFILDRLQEELEKCFDEFSNDFIFKPNDLHLIVGGGQAKEYDILRQDCSLLATKDTEVLDKLNKYFDNTSPHYLYRKLMNNVTILNAVSFPMDEHEEVEAMDENFYEI</sequence>
<dbReference type="Proteomes" id="UP000663870">
    <property type="component" value="Unassembled WGS sequence"/>
</dbReference>
<evidence type="ECO:0000313" key="3">
    <source>
        <dbReference type="Proteomes" id="UP000663854"/>
    </source>
</evidence>
<protein>
    <submittedName>
        <fullName evidence="1">Uncharacterized protein</fullName>
    </submittedName>
</protein>
<keyword evidence="4" id="KW-1185">Reference proteome</keyword>
<dbReference type="EMBL" id="CAJNOL010001163">
    <property type="protein sequence ID" value="CAF1302674.1"/>
    <property type="molecule type" value="Genomic_DNA"/>
</dbReference>